<dbReference type="STRING" id="35608.A0A2U1LYL2"/>
<dbReference type="Proteomes" id="UP000245207">
    <property type="component" value="Unassembled WGS sequence"/>
</dbReference>
<dbReference type="OrthoDB" id="1718146at2759"/>
<reference evidence="1 2" key="1">
    <citation type="journal article" date="2018" name="Mol. Plant">
        <title>The genome of Artemisia annua provides insight into the evolution of Asteraceae family and artemisinin biosynthesis.</title>
        <authorList>
            <person name="Shen Q."/>
            <person name="Zhang L."/>
            <person name="Liao Z."/>
            <person name="Wang S."/>
            <person name="Yan T."/>
            <person name="Shi P."/>
            <person name="Liu M."/>
            <person name="Fu X."/>
            <person name="Pan Q."/>
            <person name="Wang Y."/>
            <person name="Lv Z."/>
            <person name="Lu X."/>
            <person name="Zhang F."/>
            <person name="Jiang W."/>
            <person name="Ma Y."/>
            <person name="Chen M."/>
            <person name="Hao X."/>
            <person name="Li L."/>
            <person name="Tang Y."/>
            <person name="Lv G."/>
            <person name="Zhou Y."/>
            <person name="Sun X."/>
            <person name="Brodelius P.E."/>
            <person name="Rose J.K.C."/>
            <person name="Tang K."/>
        </authorList>
    </citation>
    <scope>NUCLEOTIDE SEQUENCE [LARGE SCALE GENOMIC DNA]</scope>
    <source>
        <strain evidence="2">cv. Huhao1</strain>
        <tissue evidence="1">Leaf</tissue>
    </source>
</reference>
<comment type="caution">
    <text evidence="1">The sequence shown here is derived from an EMBL/GenBank/DDBJ whole genome shotgun (WGS) entry which is preliminary data.</text>
</comment>
<proteinExistence type="predicted"/>
<protein>
    <submittedName>
        <fullName evidence="1">JHL06P13.13</fullName>
    </submittedName>
</protein>
<dbReference type="AlphaFoldDB" id="A0A2U1LYL2"/>
<name>A0A2U1LYL2_ARTAN</name>
<evidence type="ECO:0000313" key="2">
    <source>
        <dbReference type="Proteomes" id="UP000245207"/>
    </source>
</evidence>
<organism evidence="1 2">
    <name type="scientific">Artemisia annua</name>
    <name type="common">Sweet wormwood</name>
    <dbReference type="NCBI Taxonomy" id="35608"/>
    <lineage>
        <taxon>Eukaryota</taxon>
        <taxon>Viridiplantae</taxon>
        <taxon>Streptophyta</taxon>
        <taxon>Embryophyta</taxon>
        <taxon>Tracheophyta</taxon>
        <taxon>Spermatophyta</taxon>
        <taxon>Magnoliopsida</taxon>
        <taxon>eudicotyledons</taxon>
        <taxon>Gunneridae</taxon>
        <taxon>Pentapetalae</taxon>
        <taxon>asterids</taxon>
        <taxon>campanulids</taxon>
        <taxon>Asterales</taxon>
        <taxon>Asteraceae</taxon>
        <taxon>Asteroideae</taxon>
        <taxon>Anthemideae</taxon>
        <taxon>Artemisiinae</taxon>
        <taxon>Artemisia</taxon>
    </lineage>
</organism>
<keyword evidence="2" id="KW-1185">Reference proteome</keyword>
<sequence length="102" mass="11165">MLQLCRPRPMVTFEWIVMAGLIKCDGVGVARLLNATLVLPKFEVAAYWNESSGFTDKQPQVEGPKCGACFQILDSPVQALQYVDHGAKLAVAMNVVVLQCLI</sequence>
<gene>
    <name evidence="1" type="ORF">CTI12_AA439270</name>
</gene>
<accession>A0A2U1LYL2</accession>
<dbReference type="EMBL" id="PKPP01007211">
    <property type="protein sequence ID" value="PWA54054.1"/>
    <property type="molecule type" value="Genomic_DNA"/>
</dbReference>
<evidence type="ECO:0000313" key="1">
    <source>
        <dbReference type="EMBL" id="PWA54054.1"/>
    </source>
</evidence>